<evidence type="ECO:0000313" key="2">
    <source>
        <dbReference type="EMBL" id="KAL3233525.1"/>
    </source>
</evidence>
<comment type="caution">
    <text evidence="2">The sequence shown here is derived from an EMBL/GenBank/DDBJ whole genome shotgun (WGS) entry which is preliminary data.</text>
</comment>
<evidence type="ECO:0000259" key="1">
    <source>
        <dbReference type="Pfam" id="PF02602"/>
    </source>
</evidence>
<sequence>MTGFMDEEVSELIRLMLLKNPVGDADPYSKKLQEECSFFTNPIFMPLITHENVPGNILSKFEENSSLFEEYDFLIITSQRSIECLNLPELLPIKQKLISKPTYTVGPATSKFLETIGFTDIRGGIHAGNGMNLSKIIHQEHPNGAKALFLVGETRKDVIPKYLRPRDFQIDEIIMYKTSELQDNCSRFSLYISMCHWIVVFSPQGMTDILEYIKEYDLRHFKIACIGPTTQEYLEENGIIPDLVSPKPDADSLIKAIKSYTKTAKLKA</sequence>
<dbReference type="Pfam" id="PF02602">
    <property type="entry name" value="HEM4"/>
    <property type="match status" value="1"/>
</dbReference>
<dbReference type="InterPro" id="IPR003754">
    <property type="entry name" value="4pyrrol_synth_uPrphyn_synth"/>
</dbReference>
<dbReference type="Gene3D" id="3.40.50.10090">
    <property type="match status" value="2"/>
</dbReference>
<dbReference type="Proteomes" id="UP001623330">
    <property type="component" value="Unassembled WGS sequence"/>
</dbReference>
<dbReference type="EMBL" id="JBEVYD010000004">
    <property type="protein sequence ID" value="KAL3233525.1"/>
    <property type="molecule type" value="Genomic_DNA"/>
</dbReference>
<dbReference type="InterPro" id="IPR039793">
    <property type="entry name" value="UROS/Hem4"/>
</dbReference>
<dbReference type="CDD" id="cd06578">
    <property type="entry name" value="HemD"/>
    <property type="match status" value="1"/>
</dbReference>
<organism evidence="2 3">
    <name type="scientific">Nakaseomyces bracarensis</name>
    <dbReference type="NCBI Taxonomy" id="273131"/>
    <lineage>
        <taxon>Eukaryota</taxon>
        <taxon>Fungi</taxon>
        <taxon>Dikarya</taxon>
        <taxon>Ascomycota</taxon>
        <taxon>Saccharomycotina</taxon>
        <taxon>Saccharomycetes</taxon>
        <taxon>Saccharomycetales</taxon>
        <taxon>Saccharomycetaceae</taxon>
        <taxon>Nakaseomyces</taxon>
    </lineage>
</organism>
<accession>A0ABR4NXA8</accession>
<gene>
    <name evidence="2" type="ORF">RNJ44_03565</name>
</gene>
<dbReference type="InterPro" id="IPR036108">
    <property type="entry name" value="4pyrrol_syn_uPrphyn_synt_sf"/>
</dbReference>
<reference evidence="2 3" key="1">
    <citation type="submission" date="2024-05" db="EMBL/GenBank/DDBJ databases">
        <title>Long read based assembly of the Candida bracarensis genome reveals expanded adhesin content.</title>
        <authorList>
            <person name="Marcet-Houben M."/>
            <person name="Ksiezopolska E."/>
            <person name="Gabaldon T."/>
        </authorList>
    </citation>
    <scope>NUCLEOTIDE SEQUENCE [LARGE SCALE GENOMIC DNA]</scope>
    <source>
        <strain evidence="2 3">CBM6</strain>
    </source>
</reference>
<feature type="domain" description="Tetrapyrrole biosynthesis uroporphyrinogen III synthase" evidence="1">
    <location>
        <begin position="40"/>
        <end position="254"/>
    </location>
</feature>
<proteinExistence type="predicted"/>
<protein>
    <submittedName>
        <fullName evidence="2">Uroporphyrinogen-III synthase</fullName>
    </submittedName>
</protein>
<dbReference type="SUPFAM" id="SSF69618">
    <property type="entry name" value="HemD-like"/>
    <property type="match status" value="1"/>
</dbReference>
<dbReference type="PANTHER" id="PTHR12390">
    <property type="entry name" value="UROPORPHYRINOGEN III SYNTHASE"/>
    <property type="match status" value="1"/>
</dbReference>
<evidence type="ECO:0000313" key="3">
    <source>
        <dbReference type="Proteomes" id="UP001623330"/>
    </source>
</evidence>
<name>A0ABR4NXA8_9SACH</name>
<dbReference type="PANTHER" id="PTHR12390:SF0">
    <property type="entry name" value="UROPORPHYRINOGEN-III SYNTHASE"/>
    <property type="match status" value="1"/>
</dbReference>
<keyword evidence="3" id="KW-1185">Reference proteome</keyword>